<dbReference type="GO" id="GO:0009307">
    <property type="term" value="P:DNA restriction-modification system"/>
    <property type="evidence" value="ECO:0007669"/>
    <property type="project" value="UniProtKB-KW"/>
</dbReference>
<dbReference type="InterPro" id="IPR050390">
    <property type="entry name" value="C5-Methyltransferase"/>
</dbReference>
<feature type="region of interest" description="Disordered" evidence="9">
    <location>
        <begin position="722"/>
        <end position="746"/>
    </location>
</feature>
<evidence type="ECO:0000256" key="6">
    <source>
        <dbReference type="PROSITE-ProRule" id="PRU01016"/>
    </source>
</evidence>
<dbReference type="GO" id="GO:0003677">
    <property type="term" value="F:DNA binding"/>
    <property type="evidence" value="ECO:0007669"/>
    <property type="project" value="TreeGrafter"/>
</dbReference>
<feature type="compositionally biased region" description="Basic and acidic residues" evidence="9">
    <location>
        <begin position="688"/>
        <end position="702"/>
    </location>
</feature>
<keyword evidence="3 6" id="KW-0949">S-adenosyl-L-methionine</keyword>
<organism evidence="10 11">
    <name type="scientific">Rhizobium miluonense</name>
    <dbReference type="NCBI Taxonomy" id="411945"/>
    <lineage>
        <taxon>Bacteria</taxon>
        <taxon>Pseudomonadati</taxon>
        <taxon>Pseudomonadota</taxon>
        <taxon>Alphaproteobacteria</taxon>
        <taxon>Hyphomicrobiales</taxon>
        <taxon>Rhizobiaceae</taxon>
        <taxon>Rhizobium/Agrobacterium group</taxon>
        <taxon>Rhizobium</taxon>
    </lineage>
</organism>
<keyword evidence="2 6" id="KW-0808">Transferase</keyword>
<dbReference type="InterPro" id="IPR001525">
    <property type="entry name" value="C5_MeTfrase"/>
</dbReference>
<dbReference type="PROSITE" id="PS51679">
    <property type="entry name" value="SAM_MT_C5"/>
    <property type="match status" value="1"/>
</dbReference>
<name>A0A1C3UD70_9HYPH</name>
<keyword evidence="11" id="KW-1185">Reference proteome</keyword>
<evidence type="ECO:0000256" key="3">
    <source>
        <dbReference type="ARBA" id="ARBA00022691"/>
    </source>
</evidence>
<dbReference type="SUPFAM" id="SSF53335">
    <property type="entry name" value="S-adenosyl-L-methionine-dependent methyltransferases"/>
    <property type="match status" value="1"/>
</dbReference>
<comment type="similarity">
    <text evidence="6 7">Belongs to the class I-like SAM-binding methyltransferase superfamily. C5-methyltransferase family.</text>
</comment>
<dbReference type="PANTHER" id="PTHR10629">
    <property type="entry name" value="CYTOSINE-SPECIFIC METHYLTRANSFERASE"/>
    <property type="match status" value="1"/>
</dbReference>
<dbReference type="Gene3D" id="3.90.120.10">
    <property type="entry name" value="DNA Methylase, subunit A, domain 2"/>
    <property type="match status" value="1"/>
</dbReference>
<keyword evidence="1 6" id="KW-0489">Methyltransferase</keyword>
<dbReference type="AlphaFoldDB" id="A0A1C3UD70"/>
<proteinExistence type="inferred from homology"/>
<evidence type="ECO:0000256" key="2">
    <source>
        <dbReference type="ARBA" id="ARBA00022679"/>
    </source>
</evidence>
<dbReference type="STRING" id="411945.GA0061102_100323"/>
<comment type="catalytic activity">
    <reaction evidence="5 8">
        <text>a 2'-deoxycytidine in DNA + S-adenosyl-L-methionine = a 5-methyl-2'-deoxycytidine in DNA + S-adenosyl-L-homocysteine + H(+)</text>
        <dbReference type="Rhea" id="RHEA:13681"/>
        <dbReference type="Rhea" id="RHEA-COMP:11369"/>
        <dbReference type="Rhea" id="RHEA-COMP:11370"/>
        <dbReference type="ChEBI" id="CHEBI:15378"/>
        <dbReference type="ChEBI" id="CHEBI:57856"/>
        <dbReference type="ChEBI" id="CHEBI:59789"/>
        <dbReference type="ChEBI" id="CHEBI:85452"/>
        <dbReference type="ChEBI" id="CHEBI:85454"/>
        <dbReference type="EC" id="2.1.1.37"/>
    </reaction>
</comment>
<dbReference type="EMBL" id="FMAH01000003">
    <property type="protein sequence ID" value="SCB13430.1"/>
    <property type="molecule type" value="Genomic_DNA"/>
</dbReference>
<dbReference type="PANTHER" id="PTHR10629:SF52">
    <property type="entry name" value="DNA (CYTOSINE-5)-METHYLTRANSFERASE 1"/>
    <property type="match status" value="1"/>
</dbReference>
<dbReference type="GO" id="GO:0044027">
    <property type="term" value="P:negative regulation of gene expression via chromosomal CpG island methylation"/>
    <property type="evidence" value="ECO:0007669"/>
    <property type="project" value="TreeGrafter"/>
</dbReference>
<dbReference type="PROSITE" id="PS00094">
    <property type="entry name" value="C5_MTASE_1"/>
    <property type="match status" value="1"/>
</dbReference>
<evidence type="ECO:0000256" key="4">
    <source>
        <dbReference type="ARBA" id="ARBA00022747"/>
    </source>
</evidence>
<protein>
    <recommendedName>
        <fullName evidence="8">Cytosine-specific methyltransferase</fullName>
        <ecNumber evidence="8">2.1.1.37</ecNumber>
    </recommendedName>
</protein>
<accession>A0A1C3UD70</accession>
<evidence type="ECO:0000313" key="10">
    <source>
        <dbReference type="EMBL" id="SCB13430.1"/>
    </source>
</evidence>
<evidence type="ECO:0000256" key="7">
    <source>
        <dbReference type="RuleBase" id="RU000416"/>
    </source>
</evidence>
<dbReference type="OrthoDB" id="9813719at2"/>
<evidence type="ECO:0000256" key="5">
    <source>
        <dbReference type="ARBA" id="ARBA00047422"/>
    </source>
</evidence>
<dbReference type="InterPro" id="IPR031303">
    <property type="entry name" value="C5_meth_CS"/>
</dbReference>
<evidence type="ECO:0000256" key="1">
    <source>
        <dbReference type="ARBA" id="ARBA00022603"/>
    </source>
</evidence>
<reference evidence="11" key="1">
    <citation type="submission" date="2016-08" db="EMBL/GenBank/DDBJ databases">
        <authorList>
            <person name="Varghese N."/>
            <person name="Submissions Spin"/>
        </authorList>
    </citation>
    <scope>NUCLEOTIDE SEQUENCE [LARGE SCALE GENOMIC DNA]</scope>
    <source>
        <strain evidence="11">HAMBI 2971</strain>
    </source>
</reference>
<dbReference type="Pfam" id="PF00145">
    <property type="entry name" value="DNA_methylase"/>
    <property type="match status" value="1"/>
</dbReference>
<evidence type="ECO:0000313" key="11">
    <source>
        <dbReference type="Proteomes" id="UP000199435"/>
    </source>
</evidence>
<dbReference type="PROSITE" id="PS00095">
    <property type="entry name" value="C5_MTASE_2"/>
    <property type="match status" value="1"/>
</dbReference>
<dbReference type="GO" id="GO:0032259">
    <property type="term" value="P:methylation"/>
    <property type="evidence" value="ECO:0007669"/>
    <property type="project" value="UniProtKB-KW"/>
</dbReference>
<dbReference type="PRINTS" id="PR00105">
    <property type="entry name" value="C5METTRFRASE"/>
</dbReference>
<dbReference type="InterPro" id="IPR029063">
    <property type="entry name" value="SAM-dependent_MTases_sf"/>
</dbReference>
<dbReference type="RefSeq" id="WP_092844305.1">
    <property type="nucleotide sequence ID" value="NZ_FMAH01000003.1"/>
</dbReference>
<feature type="compositionally biased region" description="Acidic residues" evidence="9">
    <location>
        <begin position="728"/>
        <end position="738"/>
    </location>
</feature>
<feature type="active site" evidence="6">
    <location>
        <position position="396"/>
    </location>
</feature>
<feature type="region of interest" description="Disordered" evidence="9">
    <location>
        <begin position="675"/>
        <end position="702"/>
    </location>
</feature>
<dbReference type="Proteomes" id="UP000199435">
    <property type="component" value="Unassembled WGS sequence"/>
</dbReference>
<dbReference type="InterPro" id="IPR018117">
    <property type="entry name" value="C5_DNA_meth_AS"/>
</dbReference>
<dbReference type="GO" id="GO:0003886">
    <property type="term" value="F:DNA (cytosine-5-)-methyltransferase activity"/>
    <property type="evidence" value="ECO:0007669"/>
    <property type="project" value="UniProtKB-EC"/>
</dbReference>
<evidence type="ECO:0000256" key="9">
    <source>
        <dbReference type="SAM" id="MobiDB-lite"/>
    </source>
</evidence>
<keyword evidence="4" id="KW-0680">Restriction system</keyword>
<dbReference type="EC" id="2.1.1.37" evidence="8"/>
<evidence type="ECO:0000256" key="8">
    <source>
        <dbReference type="RuleBase" id="RU000417"/>
    </source>
</evidence>
<gene>
    <name evidence="10" type="ORF">GA0061102_100323</name>
</gene>
<dbReference type="Gene3D" id="3.40.50.150">
    <property type="entry name" value="Vaccinia Virus protein VP39"/>
    <property type="match status" value="1"/>
</dbReference>
<dbReference type="NCBIfam" id="TIGR00675">
    <property type="entry name" value="dcm"/>
    <property type="match status" value="1"/>
</dbReference>
<sequence>MSIEVIEETVNERSASARDRYNAWFSQVDRETLSDAKKKIMRTRARMTKAMFEMFEIAEAFRAESGIPAQHIDTWLHEECGLEHDQISVAQAHKKMSEEAQATIRVRCVPFETLKALSRAGGKTQREALLRIEDGQVIDATEIRLISKKLANRAASDWRENFKLRKRMVDRAVRQQGTLAIRELEDVVGRLHDRLSEYVNKRNRRASAEGNEGLRGGGPDITWIIQDARDACDLFTALFPGPYGAEEDIGTLLIDDFENGVKSACFYALDDLANGDFYVEDGILKLGCEISPGTVTTFLSRNKAHGNQLTRFSVRPVKTLQAIELCAGAGGEAIGLCASGFEPVLLVDNGLRASQTLKANRPDWNVSRLNLKTCNIEEEFAKYNGKVDLVSGGVPCQPLSRAGSREGELDKRNLFNEAIEIVGAVRPRAFFFENVTGLNDDDHIKMRLGNYSQLKDLGYFISTFVINALDWGLPQNRERVITYGFARSHDFAAFDVPTPVDGLSQATFETVADVLFPYLSGAPWCKPDGEEFSEEAQEQYDRWANAWLGEYKARHTPTVVNWPIRRKPILKQWEERGIAFNDLRPSPPRPGEITKADIKKPLVPITISLLKRLQGIPDDWEFAPDAGLAAQARLIGNAFPPVLARMIGHRIHAVLSGEEISLDEAMKDQVRKPMARAAPDGTVQFPNDPRRQKAEESRQRLRERNRAIAEEYYASFELSDKDRYHLDDGDDDHPDDSSVEQLERVGASMRRAFERKRTEADIKFDASGLESIRARNA</sequence>